<name>A0ABM0LMX8_MICOH</name>
<dbReference type="Proteomes" id="UP000694915">
    <property type="component" value="Unplaced"/>
</dbReference>
<feature type="transmembrane region" description="Helical" evidence="8">
    <location>
        <begin position="71"/>
        <end position="94"/>
    </location>
</feature>
<keyword evidence="10" id="KW-1185">Reference proteome</keyword>
<keyword evidence="7" id="KW-0325">Glycoprotein</keyword>
<dbReference type="SUPFAM" id="SSF56436">
    <property type="entry name" value="C-type lectin-like"/>
    <property type="match status" value="1"/>
</dbReference>
<dbReference type="RefSeq" id="XP_005369326.1">
    <property type="nucleotide sequence ID" value="XM_005369269.1"/>
</dbReference>
<keyword evidence="3" id="KW-0430">Lectin</keyword>
<dbReference type="SMART" id="SM00034">
    <property type="entry name" value="CLECT"/>
    <property type="match status" value="1"/>
</dbReference>
<dbReference type="Gene3D" id="3.10.100.10">
    <property type="entry name" value="Mannose-Binding Protein A, subunit A"/>
    <property type="match status" value="1"/>
</dbReference>
<protein>
    <submittedName>
        <fullName evidence="11">NKG2-A/NKG2-B type II integral membrane protein-like</fullName>
    </submittedName>
</protein>
<evidence type="ECO:0000256" key="5">
    <source>
        <dbReference type="ARBA" id="ARBA00022989"/>
    </source>
</evidence>
<evidence type="ECO:0000313" key="10">
    <source>
        <dbReference type="Proteomes" id="UP000694915"/>
    </source>
</evidence>
<dbReference type="GeneID" id="101983771"/>
<dbReference type="InterPro" id="IPR016187">
    <property type="entry name" value="CTDL_fold"/>
</dbReference>
<dbReference type="CDD" id="cd03593">
    <property type="entry name" value="CLECT_NK_receptors_like"/>
    <property type="match status" value="1"/>
</dbReference>
<dbReference type="Pfam" id="PF00059">
    <property type="entry name" value="Lectin_C"/>
    <property type="match status" value="1"/>
</dbReference>
<evidence type="ECO:0000256" key="2">
    <source>
        <dbReference type="ARBA" id="ARBA00022692"/>
    </source>
</evidence>
<evidence type="ECO:0000313" key="11">
    <source>
        <dbReference type="RefSeq" id="XP_005369326.1"/>
    </source>
</evidence>
<gene>
    <name evidence="11" type="primary">LOC101983771</name>
</gene>
<evidence type="ECO:0000259" key="9">
    <source>
        <dbReference type="PROSITE" id="PS50041"/>
    </source>
</evidence>
<accession>A0ABM0LMX8</accession>
<dbReference type="InterPro" id="IPR016186">
    <property type="entry name" value="C-type_lectin-like/link_sf"/>
</dbReference>
<dbReference type="PANTHER" id="PTHR22800:SF242">
    <property type="entry name" value="NKG2-A_NKG2-B TYPE II INTEGRAL MEMBRANE PROTEIN"/>
    <property type="match status" value="1"/>
</dbReference>
<comment type="subcellular location">
    <subcellularLocation>
        <location evidence="1">Cell membrane</location>
        <topology evidence="1">Single-pass type II membrane protein</topology>
    </subcellularLocation>
</comment>
<evidence type="ECO:0000256" key="3">
    <source>
        <dbReference type="ARBA" id="ARBA00022734"/>
    </source>
</evidence>
<evidence type="ECO:0000256" key="1">
    <source>
        <dbReference type="ARBA" id="ARBA00004401"/>
    </source>
</evidence>
<evidence type="ECO:0000256" key="7">
    <source>
        <dbReference type="ARBA" id="ARBA00023180"/>
    </source>
</evidence>
<dbReference type="InterPro" id="IPR050919">
    <property type="entry name" value="NKG2/CD94_NK_receptors"/>
</dbReference>
<keyword evidence="5 8" id="KW-1133">Transmembrane helix</keyword>
<dbReference type="PANTHER" id="PTHR22800">
    <property type="entry name" value="C-TYPE LECTIN PROTEINS"/>
    <property type="match status" value="1"/>
</dbReference>
<evidence type="ECO:0000256" key="8">
    <source>
        <dbReference type="SAM" id="Phobius"/>
    </source>
</evidence>
<sequence length="236" mass="26865">MSHERVTYVELNVSKDSRNQKRQPRGTRSSISVTEQEITYVELSFQNTSPEHPSVCMDCCCKGFPSPPEKLITVILGIVGFALMVAVVLITTVAKPYTEPKEQIQSSLNKSPKAQPCSSCPKEWMSFSHSCYYISGEKKNWTDSLVSCNAKNSSLLYIDSEEEQEFLISFSLFAWTSVFRESRDHLWVWKKDSTFKQEIREVSHIEQNCVVLSSSGLTADKCTDLHTYLCKHKLIN</sequence>
<dbReference type="InterPro" id="IPR001304">
    <property type="entry name" value="C-type_lectin-like"/>
</dbReference>
<dbReference type="InterPro" id="IPR033992">
    <property type="entry name" value="NKR-like_CTLD"/>
</dbReference>
<reference evidence="11" key="1">
    <citation type="submission" date="2025-08" db="UniProtKB">
        <authorList>
            <consortium name="RefSeq"/>
        </authorList>
    </citation>
    <scope>IDENTIFICATION</scope>
</reference>
<keyword evidence="6 8" id="KW-0472">Membrane</keyword>
<feature type="domain" description="C-type lectin" evidence="9">
    <location>
        <begin position="127"/>
        <end position="231"/>
    </location>
</feature>
<proteinExistence type="predicted"/>
<evidence type="ECO:0000256" key="6">
    <source>
        <dbReference type="ARBA" id="ARBA00023136"/>
    </source>
</evidence>
<organism evidence="10 11">
    <name type="scientific">Microtus ochrogaster</name>
    <name type="common">Prairie vole</name>
    <dbReference type="NCBI Taxonomy" id="79684"/>
    <lineage>
        <taxon>Eukaryota</taxon>
        <taxon>Metazoa</taxon>
        <taxon>Chordata</taxon>
        <taxon>Craniata</taxon>
        <taxon>Vertebrata</taxon>
        <taxon>Euteleostomi</taxon>
        <taxon>Mammalia</taxon>
        <taxon>Eutheria</taxon>
        <taxon>Euarchontoglires</taxon>
        <taxon>Glires</taxon>
        <taxon>Rodentia</taxon>
        <taxon>Myomorpha</taxon>
        <taxon>Muroidea</taxon>
        <taxon>Cricetidae</taxon>
        <taxon>Arvicolinae</taxon>
        <taxon>Microtus</taxon>
    </lineage>
</organism>
<dbReference type="PROSITE" id="PS50041">
    <property type="entry name" value="C_TYPE_LECTIN_2"/>
    <property type="match status" value="1"/>
</dbReference>
<keyword evidence="4" id="KW-0735">Signal-anchor</keyword>
<keyword evidence="2 8" id="KW-0812">Transmembrane</keyword>
<evidence type="ECO:0000256" key="4">
    <source>
        <dbReference type="ARBA" id="ARBA00022968"/>
    </source>
</evidence>